<proteinExistence type="predicted"/>
<keyword evidence="3" id="KW-1185">Reference proteome</keyword>
<name>A0A2I0WKX3_9ASPA</name>
<dbReference type="Proteomes" id="UP000233837">
    <property type="component" value="Unassembled WGS sequence"/>
</dbReference>
<keyword evidence="2" id="KW-0378">Hydrolase</keyword>
<accession>A0A2I0WKX3</accession>
<evidence type="ECO:0000313" key="2">
    <source>
        <dbReference type="EMBL" id="PKU76314.1"/>
    </source>
</evidence>
<sequence length="296" mass="33822">MSCRSWDCELLYLRYGEEGRELKAGSFGHSGEIVGSRSGHYRNDVARRKFVPWPIELRFCASNSARQTKTRSNLVPLVLSFISRLNYWFRARGKLSDDQALHRWIPTEGDSTDPLQDCLYKLQYHLFLCDQKFEKWKRYLKRQFEKEQEEILKKFEDKIKELDAQYSPPQENQKLTHREMSSQEGESDVDKGVCLLEFQEVLFPMPRLLGFHGGLLFSVHGPLVLTVAVGFPSWGGFPVALAPRFRAAPLVPVVAPSVPGLDCFSMKSMGGFPCLCCLDSCVNSMSCPFVFPLSYL</sequence>
<protein>
    <submittedName>
        <fullName evidence="2">Palmitoyl-CoA hydrolase</fullName>
    </submittedName>
</protein>
<evidence type="ECO:0000256" key="1">
    <source>
        <dbReference type="SAM" id="MobiDB-lite"/>
    </source>
</evidence>
<dbReference type="GO" id="GO:0016787">
    <property type="term" value="F:hydrolase activity"/>
    <property type="evidence" value="ECO:0007669"/>
    <property type="project" value="UniProtKB-KW"/>
</dbReference>
<organism evidence="2 3">
    <name type="scientific">Dendrobium catenatum</name>
    <dbReference type="NCBI Taxonomy" id="906689"/>
    <lineage>
        <taxon>Eukaryota</taxon>
        <taxon>Viridiplantae</taxon>
        <taxon>Streptophyta</taxon>
        <taxon>Embryophyta</taxon>
        <taxon>Tracheophyta</taxon>
        <taxon>Spermatophyta</taxon>
        <taxon>Magnoliopsida</taxon>
        <taxon>Liliopsida</taxon>
        <taxon>Asparagales</taxon>
        <taxon>Orchidaceae</taxon>
        <taxon>Epidendroideae</taxon>
        <taxon>Malaxideae</taxon>
        <taxon>Dendrobiinae</taxon>
        <taxon>Dendrobium</taxon>
    </lineage>
</organism>
<gene>
    <name evidence="2" type="ORF">MA16_Dca025629</name>
</gene>
<feature type="region of interest" description="Disordered" evidence="1">
    <location>
        <begin position="166"/>
        <end position="186"/>
    </location>
</feature>
<reference evidence="2 3" key="2">
    <citation type="journal article" date="2017" name="Nature">
        <title>The Apostasia genome and the evolution of orchids.</title>
        <authorList>
            <person name="Zhang G.Q."/>
            <person name="Liu K.W."/>
            <person name="Li Z."/>
            <person name="Lohaus R."/>
            <person name="Hsiao Y.Y."/>
            <person name="Niu S.C."/>
            <person name="Wang J.Y."/>
            <person name="Lin Y.C."/>
            <person name="Xu Q."/>
            <person name="Chen L.J."/>
            <person name="Yoshida K."/>
            <person name="Fujiwara S."/>
            <person name="Wang Z.W."/>
            <person name="Zhang Y.Q."/>
            <person name="Mitsuda N."/>
            <person name="Wang M."/>
            <person name="Liu G.H."/>
            <person name="Pecoraro L."/>
            <person name="Huang H.X."/>
            <person name="Xiao X.J."/>
            <person name="Lin M."/>
            <person name="Wu X.Y."/>
            <person name="Wu W.L."/>
            <person name="Chen Y.Y."/>
            <person name="Chang S.B."/>
            <person name="Sakamoto S."/>
            <person name="Ohme-Takagi M."/>
            <person name="Yagi M."/>
            <person name="Zeng S.J."/>
            <person name="Shen C.Y."/>
            <person name="Yeh C.M."/>
            <person name="Luo Y.B."/>
            <person name="Tsai W.C."/>
            <person name="Van de Peer Y."/>
            <person name="Liu Z.J."/>
        </authorList>
    </citation>
    <scope>NUCLEOTIDE SEQUENCE [LARGE SCALE GENOMIC DNA]</scope>
    <source>
        <tissue evidence="2">The whole plant</tissue>
    </source>
</reference>
<dbReference type="EMBL" id="KZ502542">
    <property type="protein sequence ID" value="PKU76314.1"/>
    <property type="molecule type" value="Genomic_DNA"/>
</dbReference>
<dbReference type="AlphaFoldDB" id="A0A2I0WKX3"/>
<reference evidence="2 3" key="1">
    <citation type="journal article" date="2016" name="Sci. Rep.">
        <title>The Dendrobium catenatum Lindl. genome sequence provides insights into polysaccharide synthase, floral development and adaptive evolution.</title>
        <authorList>
            <person name="Zhang G.Q."/>
            <person name="Xu Q."/>
            <person name="Bian C."/>
            <person name="Tsai W.C."/>
            <person name="Yeh C.M."/>
            <person name="Liu K.W."/>
            <person name="Yoshida K."/>
            <person name="Zhang L.S."/>
            <person name="Chang S.B."/>
            <person name="Chen F."/>
            <person name="Shi Y."/>
            <person name="Su Y.Y."/>
            <person name="Zhang Y.Q."/>
            <person name="Chen L.J."/>
            <person name="Yin Y."/>
            <person name="Lin M."/>
            <person name="Huang H."/>
            <person name="Deng H."/>
            <person name="Wang Z.W."/>
            <person name="Zhu S.L."/>
            <person name="Zhao X."/>
            <person name="Deng C."/>
            <person name="Niu S.C."/>
            <person name="Huang J."/>
            <person name="Wang M."/>
            <person name="Liu G.H."/>
            <person name="Yang H.J."/>
            <person name="Xiao X.J."/>
            <person name="Hsiao Y.Y."/>
            <person name="Wu W.L."/>
            <person name="Chen Y.Y."/>
            <person name="Mitsuda N."/>
            <person name="Ohme-Takagi M."/>
            <person name="Luo Y.B."/>
            <person name="Van de Peer Y."/>
            <person name="Liu Z.J."/>
        </authorList>
    </citation>
    <scope>NUCLEOTIDE SEQUENCE [LARGE SCALE GENOMIC DNA]</scope>
    <source>
        <tissue evidence="2">The whole plant</tissue>
    </source>
</reference>
<evidence type="ECO:0000313" key="3">
    <source>
        <dbReference type="Proteomes" id="UP000233837"/>
    </source>
</evidence>